<sequence length="368" mass="39952">MEVPYNPPPSFWLIAAHAGAGLHPPDTHAPVRKTLRTALSAVEHLTSSDSRIDSLSVTARILSELEAAEPLNAGYGSNLTLSGTVECDAALMDASDGAFGAVGALCGVRSPVLAARAVLDAWRTRMDDPLDRVMPLTLVGEGARSFAKDRGVEICEPSSLVSTRALQDWRFWKEKWENMKEEETDQLNSLRKTLRAQQDTVGAIVLDSTYNMTAGVSSGGLLLKAPGRVGEAAIYGAGCWADDRIACSITGQGELIIRSSVAKMIAEAVENSPGEDDMHDILKHVLIDKFYKKWKAYGEPQPDIGVLVLRKQFDSTKARLWCAFTTPSMAIGYATTEHPKPKAVILKNLTHTYEDSNRPPFFITGISP</sequence>
<gene>
    <name evidence="1" type="ORF">K488DRAFT_80958</name>
</gene>
<dbReference type="EMBL" id="MU273834">
    <property type="protein sequence ID" value="KAI0027816.1"/>
    <property type="molecule type" value="Genomic_DNA"/>
</dbReference>
<keyword evidence="2" id="KW-1185">Reference proteome</keyword>
<evidence type="ECO:0000313" key="1">
    <source>
        <dbReference type="EMBL" id="KAI0027816.1"/>
    </source>
</evidence>
<reference evidence="1" key="2">
    <citation type="journal article" date="2022" name="New Phytol.">
        <title>Evolutionary transition to the ectomycorrhizal habit in the genomes of a hyperdiverse lineage of mushroom-forming fungi.</title>
        <authorList>
            <person name="Looney B."/>
            <person name="Miyauchi S."/>
            <person name="Morin E."/>
            <person name="Drula E."/>
            <person name="Courty P.E."/>
            <person name="Kohler A."/>
            <person name="Kuo A."/>
            <person name="LaButti K."/>
            <person name="Pangilinan J."/>
            <person name="Lipzen A."/>
            <person name="Riley R."/>
            <person name="Andreopoulos W."/>
            <person name="He G."/>
            <person name="Johnson J."/>
            <person name="Nolan M."/>
            <person name="Tritt A."/>
            <person name="Barry K.W."/>
            <person name="Grigoriev I.V."/>
            <person name="Nagy L.G."/>
            <person name="Hibbett D."/>
            <person name="Henrissat B."/>
            <person name="Matheny P.B."/>
            <person name="Labbe J."/>
            <person name="Martin F.M."/>
        </authorList>
    </citation>
    <scope>NUCLEOTIDE SEQUENCE</scope>
    <source>
        <strain evidence="1">EC-137</strain>
    </source>
</reference>
<protein>
    <submittedName>
        <fullName evidence="1">Nucleophile aminohydrolase</fullName>
    </submittedName>
</protein>
<proteinExistence type="predicted"/>
<accession>A0ACB8Q9B9</accession>
<dbReference type="Proteomes" id="UP000814128">
    <property type="component" value="Unassembled WGS sequence"/>
</dbReference>
<reference evidence="1" key="1">
    <citation type="submission" date="2021-02" db="EMBL/GenBank/DDBJ databases">
        <authorList>
            <consortium name="DOE Joint Genome Institute"/>
            <person name="Ahrendt S."/>
            <person name="Looney B.P."/>
            <person name="Miyauchi S."/>
            <person name="Morin E."/>
            <person name="Drula E."/>
            <person name="Courty P.E."/>
            <person name="Chicoki N."/>
            <person name="Fauchery L."/>
            <person name="Kohler A."/>
            <person name="Kuo A."/>
            <person name="Labutti K."/>
            <person name="Pangilinan J."/>
            <person name="Lipzen A."/>
            <person name="Riley R."/>
            <person name="Andreopoulos W."/>
            <person name="He G."/>
            <person name="Johnson J."/>
            <person name="Barry K.W."/>
            <person name="Grigoriev I.V."/>
            <person name="Nagy L."/>
            <person name="Hibbett D."/>
            <person name="Henrissat B."/>
            <person name="Matheny P.B."/>
            <person name="Labbe J."/>
            <person name="Martin F."/>
        </authorList>
    </citation>
    <scope>NUCLEOTIDE SEQUENCE</scope>
    <source>
        <strain evidence="1">EC-137</strain>
    </source>
</reference>
<evidence type="ECO:0000313" key="2">
    <source>
        <dbReference type="Proteomes" id="UP000814128"/>
    </source>
</evidence>
<organism evidence="1 2">
    <name type="scientific">Vararia minispora EC-137</name>
    <dbReference type="NCBI Taxonomy" id="1314806"/>
    <lineage>
        <taxon>Eukaryota</taxon>
        <taxon>Fungi</taxon>
        <taxon>Dikarya</taxon>
        <taxon>Basidiomycota</taxon>
        <taxon>Agaricomycotina</taxon>
        <taxon>Agaricomycetes</taxon>
        <taxon>Russulales</taxon>
        <taxon>Lachnocladiaceae</taxon>
        <taxon>Vararia</taxon>
    </lineage>
</organism>
<name>A0ACB8Q9B9_9AGAM</name>
<comment type="caution">
    <text evidence="1">The sequence shown here is derived from an EMBL/GenBank/DDBJ whole genome shotgun (WGS) entry which is preliminary data.</text>
</comment>